<evidence type="ECO:0000313" key="20">
    <source>
        <dbReference type="Proteomes" id="UP000800235"/>
    </source>
</evidence>
<evidence type="ECO:0000256" key="9">
    <source>
        <dbReference type="ARBA" id="ARBA00022833"/>
    </source>
</evidence>
<feature type="binding site" evidence="13">
    <location>
        <position position="608"/>
    </location>
    <ligand>
        <name>L-methionine</name>
        <dbReference type="ChEBI" id="CHEBI:57844"/>
    </ligand>
</feature>
<feature type="binding site" evidence="13">
    <location>
        <position position="493"/>
    </location>
    <ligand>
        <name>L-methionine</name>
        <dbReference type="ChEBI" id="CHEBI:57844"/>
    </ligand>
</feature>
<keyword evidence="8 14" id="KW-0479">Metal-binding</keyword>
<evidence type="ECO:0000256" key="16">
    <source>
        <dbReference type="SAM" id="MobiDB-lite"/>
    </source>
</evidence>
<dbReference type="GO" id="GO:0008270">
    <property type="term" value="F:zinc ion binding"/>
    <property type="evidence" value="ECO:0007669"/>
    <property type="project" value="InterPro"/>
</dbReference>
<dbReference type="Pfam" id="PF01717">
    <property type="entry name" value="Meth_synt_2"/>
    <property type="match status" value="1"/>
</dbReference>
<dbReference type="Gene3D" id="3.20.20.210">
    <property type="match status" value="2"/>
</dbReference>
<evidence type="ECO:0000256" key="10">
    <source>
        <dbReference type="ARBA" id="ARBA00023167"/>
    </source>
</evidence>
<dbReference type="GO" id="GO:0071265">
    <property type="term" value="P:L-methionine biosynthetic process"/>
    <property type="evidence" value="ECO:0007669"/>
    <property type="project" value="UniProtKB-ARBA"/>
</dbReference>
<dbReference type="CDD" id="cd03312">
    <property type="entry name" value="CIMS_N_terminal_like"/>
    <property type="match status" value="1"/>
</dbReference>
<feature type="compositionally biased region" description="Basic and acidic residues" evidence="16">
    <location>
        <begin position="400"/>
        <end position="415"/>
    </location>
</feature>
<comment type="similarity">
    <text evidence="3">Belongs to the vitamin-B12 independent methionine synthase family.</text>
</comment>
<evidence type="ECO:0000256" key="13">
    <source>
        <dbReference type="PIRSR" id="PIRSR000382-1"/>
    </source>
</evidence>
<evidence type="ECO:0000256" key="3">
    <source>
        <dbReference type="ARBA" id="ARBA00009553"/>
    </source>
</evidence>
<dbReference type="OrthoDB" id="1053771at2759"/>
<evidence type="ECO:0000256" key="5">
    <source>
        <dbReference type="ARBA" id="ARBA00022603"/>
    </source>
</evidence>
<dbReference type="HAMAP" id="MF_00172">
    <property type="entry name" value="Meth_synth"/>
    <property type="match status" value="1"/>
</dbReference>
<feature type="compositionally biased region" description="Polar residues" evidence="16">
    <location>
        <begin position="385"/>
        <end position="396"/>
    </location>
</feature>
<keyword evidence="6" id="KW-0028">Amino-acid biosynthesis</keyword>
<dbReference type="Proteomes" id="UP000800235">
    <property type="component" value="Unassembled WGS sequence"/>
</dbReference>
<dbReference type="InterPro" id="IPR002629">
    <property type="entry name" value="Met_Synth_C/arc"/>
</dbReference>
<accession>A0A9P4NV69</accession>
<sequence length="765" mass="86704">MVHSSVLGFPRMGVLRDLKKANEAYWAGKLSKEDLLAEGKRLRLEHWKIQKDAGVDIIPSNDFAFYDHVLDHIQLFNAIPERYSSQGLDRLDEYFAMGRGHQKDGVDVPSLEMVKWFDSNYHYVKPTFQDNQSFSLNDNVKPVKVFQEAKDAGIITRPVILGPVSFLHLGKADRDQTVDPISLLEKLLPVYVELLTKLKEAGAEYVQIDEPILVFDLPQKVKDAFKPAYAKLTDSNLPKLVLATYFGDIVHNTDVFPALSGVAAIHIDLVRNPEQLETVISKLRDKQVLSAGVVDGRNIWKTNFKRAIEIVESAVQKLGKDRVIVATSSSLLHVPHTLDSEKKLDTEVKDWFSFAVQKASEVTIIAKAVNDGPASVKAELEANAKSVQARSSSKRTNVPHVKERQEKIKAEDHNRQSPFPERYSQQKEHLKLPIFPTTTIGSFPQTKEIRIQRNKFTKGEITAEEYEKFIEKEIDEVIKIQDELDLDVYVHGEPERNDMVQYFGERLDGYVFTTHAWVQSYGSRCVRPPIIVGDISRPAPMTVKESKYAASVAKKPMKGMLTGPITCLRWSFPRDDVHQSVQAQQLALALRDEVIDLEAAGIFVIQVDEPALREGLPLRSGKEREAYLSWAVDSFKLSTAGIKDSTQIHSHFCYSEFQDFFHAIAALDADVLSIENSKSDAKLLKVFVDQAYPRHIGPGVYDIHSPRIPSEQEIKDRIAEMLQYLRPDQLWINPDCGLKTRQWKETKAALTNMVQAAKYYRSQQK</sequence>
<evidence type="ECO:0000256" key="6">
    <source>
        <dbReference type="ARBA" id="ARBA00022605"/>
    </source>
</evidence>
<keyword evidence="5" id="KW-0489">Methyltransferase</keyword>
<keyword evidence="20" id="KW-1185">Reference proteome</keyword>
<proteinExistence type="inferred from homology"/>
<evidence type="ECO:0000256" key="2">
    <source>
        <dbReference type="ARBA" id="ARBA00004681"/>
    </source>
</evidence>
<dbReference type="InterPro" id="IPR013215">
    <property type="entry name" value="Cbl-indep_Met_Synth_N"/>
</dbReference>
<evidence type="ECO:0000259" key="18">
    <source>
        <dbReference type="Pfam" id="PF08267"/>
    </source>
</evidence>
<evidence type="ECO:0000256" key="1">
    <source>
        <dbReference type="ARBA" id="ARBA00002777"/>
    </source>
</evidence>
<dbReference type="FunFam" id="3.20.20.210:FF:000002">
    <property type="entry name" value="5-methyltetrahydropteroyltriglutamate--homocysteine methyltransferase"/>
    <property type="match status" value="1"/>
</dbReference>
<feature type="binding site" evidence="13">
    <location>
        <position position="120"/>
    </location>
    <ligand>
        <name>5-methyltetrahydropteroyltri-L-glutamate</name>
        <dbReference type="ChEBI" id="CHEBI:58207"/>
    </ligand>
</feature>
<keyword evidence="7" id="KW-0808">Transferase</keyword>
<feature type="binding site" evidence="14">
    <location>
        <position position="675"/>
    </location>
    <ligand>
        <name>Zn(2+)</name>
        <dbReference type="ChEBI" id="CHEBI:29105"/>
        <label>1</label>
        <note>catalytic</note>
    </ligand>
</feature>
<feature type="binding site" evidence="14">
    <location>
        <position position="651"/>
    </location>
    <ligand>
        <name>Zn(2+)</name>
        <dbReference type="ChEBI" id="CHEBI:29105"/>
        <label>1</label>
        <note>catalytic</note>
    </ligand>
</feature>
<evidence type="ECO:0000259" key="17">
    <source>
        <dbReference type="Pfam" id="PF01717"/>
    </source>
</evidence>
<feature type="binding site" evidence="14">
    <location>
        <position position="653"/>
    </location>
    <ligand>
        <name>Zn(2+)</name>
        <dbReference type="ChEBI" id="CHEBI:29105"/>
        <label>1</label>
        <note>catalytic</note>
    </ligand>
</feature>
<evidence type="ECO:0000256" key="12">
    <source>
        <dbReference type="ARBA" id="ARBA00031314"/>
    </source>
</evidence>
<gene>
    <name evidence="19" type="ORF">EJ08DRAFT_586561</name>
</gene>
<comment type="cofactor">
    <cofactor evidence="14">
        <name>Zn(2+)</name>
        <dbReference type="ChEBI" id="CHEBI:29105"/>
    </cofactor>
    <text evidence="14">Binds 2 Zn(2+) ions per subunit.</text>
</comment>
<feature type="binding site" evidence="13">
    <location>
        <position position="19"/>
    </location>
    <ligand>
        <name>5-methyltetrahydropteroyltri-L-glutamate</name>
        <dbReference type="ChEBI" id="CHEBI:58207"/>
    </ligand>
</feature>
<comment type="function">
    <text evidence="1">Catalyzes the transfer of a methyl group from 5-methyltetrahydrofolate to homocysteine resulting in methionine formation.</text>
</comment>
<keyword evidence="9 14" id="KW-0862">Zinc</keyword>
<dbReference type="EMBL" id="MU007029">
    <property type="protein sequence ID" value="KAF2431913.1"/>
    <property type="molecule type" value="Genomic_DNA"/>
</dbReference>
<evidence type="ECO:0000313" key="19">
    <source>
        <dbReference type="EMBL" id="KAF2431913.1"/>
    </source>
</evidence>
<evidence type="ECO:0000256" key="4">
    <source>
        <dbReference type="ARBA" id="ARBA00012034"/>
    </source>
</evidence>
<feature type="active site" description="Proton donor" evidence="15">
    <location>
        <position position="704"/>
    </location>
</feature>
<feature type="binding site" evidence="13">
    <location>
        <position position="570"/>
    </location>
    <ligand>
        <name>5-methyltetrahydropteroyltri-L-glutamate</name>
        <dbReference type="ChEBI" id="CHEBI:58207"/>
    </ligand>
</feature>
<dbReference type="NCBIfam" id="NF003556">
    <property type="entry name" value="PRK05222.1"/>
    <property type="match status" value="1"/>
</dbReference>
<name>A0A9P4NV69_9PEZI</name>
<feature type="domain" description="Cobalamin-independent methionine synthase MetE N-terminal" evidence="18">
    <location>
        <begin position="4"/>
        <end position="317"/>
    </location>
</feature>
<feature type="region of interest" description="Disordered" evidence="16">
    <location>
        <begin position="384"/>
        <end position="420"/>
    </location>
</feature>
<dbReference type="Pfam" id="PF08267">
    <property type="entry name" value="Meth_synt_1"/>
    <property type="match status" value="1"/>
</dbReference>
<feature type="binding site" evidence="13">
    <location>
        <begin position="524"/>
        <end position="525"/>
    </location>
    <ligand>
        <name>5-methyltetrahydropteroyltri-L-glutamate</name>
        <dbReference type="ChEBI" id="CHEBI:58207"/>
    </ligand>
</feature>
<evidence type="ECO:0000256" key="8">
    <source>
        <dbReference type="ARBA" id="ARBA00022723"/>
    </source>
</evidence>
<dbReference type="SUPFAM" id="SSF51726">
    <property type="entry name" value="UROD/MetE-like"/>
    <property type="match status" value="2"/>
</dbReference>
<evidence type="ECO:0000256" key="11">
    <source>
        <dbReference type="ARBA" id="ARBA00030765"/>
    </source>
</evidence>
<dbReference type="FunFam" id="3.20.20.210:FF:000003">
    <property type="entry name" value="5-methyltetrahydropteroyltriglutamate--homocysteine methyltransferase"/>
    <property type="match status" value="1"/>
</dbReference>
<feature type="binding site" evidence="13">
    <location>
        <begin position="440"/>
        <end position="442"/>
    </location>
    <ligand>
        <name>L-methionine</name>
        <dbReference type="ChEBI" id="CHEBI:57844"/>
    </ligand>
</feature>
<feature type="domain" description="Cobalamin-independent methionine synthase MetE C-terminal/archaeal" evidence="17">
    <location>
        <begin position="435"/>
        <end position="758"/>
    </location>
</feature>
<dbReference type="InterPro" id="IPR006276">
    <property type="entry name" value="Cobalamin-indep_Met_synthase"/>
</dbReference>
<feature type="binding site" evidence="13">
    <location>
        <begin position="440"/>
        <end position="442"/>
    </location>
    <ligand>
        <name>L-homocysteine</name>
        <dbReference type="ChEBI" id="CHEBI:58199"/>
    </ligand>
</feature>
<evidence type="ECO:0000256" key="15">
    <source>
        <dbReference type="PIRSR" id="PIRSR000382-3"/>
    </source>
</evidence>
<dbReference type="PANTHER" id="PTHR30519">
    <property type="entry name" value="5-METHYLTETRAHYDROPTEROYLTRIGLUTAMATE--HOMOCYSTEINE METHYLTRANSFERASE"/>
    <property type="match status" value="1"/>
</dbReference>
<dbReference type="NCBIfam" id="TIGR01371">
    <property type="entry name" value="met_syn_B12ind"/>
    <property type="match status" value="1"/>
</dbReference>
<feature type="binding site" evidence="13">
    <location>
        <position position="608"/>
    </location>
    <ligand>
        <name>L-homocysteine</name>
        <dbReference type="ChEBI" id="CHEBI:58199"/>
    </ligand>
</feature>
<dbReference type="InterPro" id="IPR038071">
    <property type="entry name" value="UROD/MetE-like_sf"/>
</dbReference>
<organism evidence="19 20">
    <name type="scientific">Tothia fuscella</name>
    <dbReference type="NCBI Taxonomy" id="1048955"/>
    <lineage>
        <taxon>Eukaryota</taxon>
        <taxon>Fungi</taxon>
        <taxon>Dikarya</taxon>
        <taxon>Ascomycota</taxon>
        <taxon>Pezizomycotina</taxon>
        <taxon>Dothideomycetes</taxon>
        <taxon>Pleosporomycetidae</taxon>
        <taxon>Venturiales</taxon>
        <taxon>Cylindrosympodiaceae</taxon>
        <taxon>Tothia</taxon>
    </lineage>
</organism>
<dbReference type="AlphaFoldDB" id="A0A9P4NV69"/>
<dbReference type="GO" id="GO:0032259">
    <property type="term" value="P:methylation"/>
    <property type="evidence" value="ECO:0007669"/>
    <property type="project" value="UniProtKB-KW"/>
</dbReference>
<keyword evidence="10" id="KW-0486">Methionine biosynthesis</keyword>
<dbReference type="CDD" id="cd03311">
    <property type="entry name" value="CIMS_C_terminal_like"/>
    <property type="match status" value="1"/>
</dbReference>
<dbReference type="PIRSF" id="PIRSF000382">
    <property type="entry name" value="MeTrfase_B12_ind"/>
    <property type="match status" value="1"/>
</dbReference>
<evidence type="ECO:0000256" key="14">
    <source>
        <dbReference type="PIRSR" id="PIRSR000382-2"/>
    </source>
</evidence>
<evidence type="ECO:0000256" key="7">
    <source>
        <dbReference type="ARBA" id="ARBA00022679"/>
    </source>
</evidence>
<reference evidence="19" key="1">
    <citation type="journal article" date="2020" name="Stud. Mycol.">
        <title>101 Dothideomycetes genomes: a test case for predicting lifestyles and emergence of pathogens.</title>
        <authorList>
            <person name="Haridas S."/>
            <person name="Albert R."/>
            <person name="Binder M."/>
            <person name="Bloem J."/>
            <person name="Labutti K."/>
            <person name="Salamov A."/>
            <person name="Andreopoulos B."/>
            <person name="Baker S."/>
            <person name="Barry K."/>
            <person name="Bills G."/>
            <person name="Bluhm B."/>
            <person name="Cannon C."/>
            <person name="Castanera R."/>
            <person name="Culley D."/>
            <person name="Daum C."/>
            <person name="Ezra D."/>
            <person name="Gonzalez J."/>
            <person name="Henrissat B."/>
            <person name="Kuo A."/>
            <person name="Liang C."/>
            <person name="Lipzen A."/>
            <person name="Lutzoni F."/>
            <person name="Magnuson J."/>
            <person name="Mondo S."/>
            <person name="Nolan M."/>
            <person name="Ohm R."/>
            <person name="Pangilinan J."/>
            <person name="Park H.-J."/>
            <person name="Ramirez L."/>
            <person name="Alfaro M."/>
            <person name="Sun H."/>
            <person name="Tritt A."/>
            <person name="Yoshinaga Y."/>
            <person name="Zwiers L.-H."/>
            <person name="Turgeon B."/>
            <person name="Goodwin S."/>
            <person name="Spatafora J."/>
            <person name="Crous P."/>
            <person name="Grigoriev I."/>
        </authorList>
    </citation>
    <scope>NUCLEOTIDE SEQUENCE</scope>
    <source>
        <strain evidence="19">CBS 130266</strain>
    </source>
</reference>
<comment type="pathway">
    <text evidence="2">Amino-acid biosynthesis; L-methionine biosynthesis via de novo pathway; L-methionine from L-homocysteine (MetE route): step 1/1.</text>
</comment>
<dbReference type="EC" id="2.1.1.14" evidence="4"/>
<dbReference type="GO" id="GO:0003871">
    <property type="term" value="F:5-methyltetrahydropteroyltriglutamate-homocysteine S-methyltransferase activity"/>
    <property type="evidence" value="ECO:0007669"/>
    <property type="project" value="UniProtKB-EC"/>
</dbReference>
<feature type="binding site" evidence="14">
    <location>
        <position position="736"/>
    </location>
    <ligand>
        <name>Zn(2+)</name>
        <dbReference type="ChEBI" id="CHEBI:29105"/>
        <label>1</label>
        <note>catalytic</note>
    </ligand>
</feature>
<protein>
    <recommendedName>
        <fullName evidence="4">5-methyltetrahydropteroyltriglutamate--homocysteine S-methyltransferase</fullName>
        <ecNumber evidence="4">2.1.1.14</ecNumber>
    </recommendedName>
    <alternativeName>
        <fullName evidence="12">Cobalamin-independent methionine synthase</fullName>
    </alternativeName>
    <alternativeName>
        <fullName evidence="11">Methionine synthase, vitamin-B12 independent isozyme</fullName>
    </alternativeName>
</protein>
<comment type="caution">
    <text evidence="19">The sequence shown here is derived from an EMBL/GenBank/DDBJ whole genome shotgun (WGS) entry which is preliminary data.</text>
</comment>
<feature type="binding site" evidence="14">
    <location>
        <position position="662"/>
    </location>
    <ligand>
        <name>Zn(2+)</name>
        <dbReference type="ChEBI" id="CHEBI:29105"/>
        <label>2</label>
    </ligand>
</feature>